<evidence type="ECO:0000256" key="4">
    <source>
        <dbReference type="ARBA" id="ARBA00023235"/>
    </source>
</evidence>
<keyword evidence="7" id="KW-1185">Reference proteome</keyword>
<evidence type="ECO:0000259" key="5">
    <source>
        <dbReference type="Pfam" id="PF02570"/>
    </source>
</evidence>
<dbReference type="HOGENOM" id="CLU_084703_1_1_9"/>
<dbReference type="eggNOG" id="COG2082">
    <property type="taxonomic scope" value="Bacteria"/>
</dbReference>
<comment type="pathway">
    <text evidence="1">Cofactor biosynthesis; adenosylcobalamin biosynthesis.</text>
</comment>
<evidence type="ECO:0000313" key="7">
    <source>
        <dbReference type="Proteomes" id="UP000003671"/>
    </source>
</evidence>
<evidence type="ECO:0000256" key="3">
    <source>
        <dbReference type="ARBA" id="ARBA00022573"/>
    </source>
</evidence>
<evidence type="ECO:0000313" key="6">
    <source>
        <dbReference type="EMBL" id="EEX69916.1"/>
    </source>
</evidence>
<sequence length="212" mass="22350">MMEFIKQPMAIEHRSMELIAPYLAGLSLSEAEKKVYSRIIHAAGDVEYAPIIRISETAVAAGLAALRGGADIYTDVEMVRTGINKRKLASFGGTVHCRIADSEIAARAKAEGVTRSLMAMRSFGAALTGSVIAIGNAPTALFEVLRLVREEGVRPACIVGIPVGFVGAADSKKELAENGLVPYITVEGTKGGSPIAAAAVNAMLYEIDDSRD</sequence>
<dbReference type="PATRIC" id="fig|500635.8.peg.46"/>
<feature type="domain" description="Cobalamin biosynthesis precorrin-8X methylmutase CobH/CbiC" evidence="5">
    <location>
        <begin position="11"/>
        <end position="205"/>
    </location>
</feature>
<dbReference type="InterPro" id="IPR003722">
    <property type="entry name" value="Cbl_synth_CobH/CbiC"/>
</dbReference>
<evidence type="ECO:0000256" key="2">
    <source>
        <dbReference type="ARBA" id="ARBA00009774"/>
    </source>
</evidence>
<gene>
    <name evidence="6" type="primary">cobH</name>
    <name evidence="6" type="ORF">MITSMUL_03047</name>
</gene>
<dbReference type="UniPathway" id="UPA00148"/>
<keyword evidence="3" id="KW-0169">Cobalamin biosynthesis</keyword>
<dbReference type="AlphaFoldDB" id="C9KJ50"/>
<protein>
    <submittedName>
        <fullName evidence="6">Precorrin-8X methylmutase</fullName>
        <ecNumber evidence="6">5.4.1.2</ecNumber>
    </submittedName>
</protein>
<dbReference type="Gene3D" id="3.40.50.10230">
    <property type="entry name" value="Cobalamin biosynthesis CobH/CbiC, precorrin-8X methylmutase"/>
    <property type="match status" value="1"/>
</dbReference>
<dbReference type="EMBL" id="ABWK02000001">
    <property type="protein sequence ID" value="EEX69916.1"/>
    <property type="molecule type" value="Genomic_DNA"/>
</dbReference>
<proteinExistence type="inferred from homology"/>
<dbReference type="Pfam" id="PF02570">
    <property type="entry name" value="CbiC"/>
    <property type="match status" value="1"/>
</dbReference>
<evidence type="ECO:0000256" key="1">
    <source>
        <dbReference type="ARBA" id="ARBA00004953"/>
    </source>
</evidence>
<dbReference type="Proteomes" id="UP000003671">
    <property type="component" value="Unassembled WGS sequence"/>
</dbReference>
<organism evidence="6 7">
    <name type="scientific">Mitsuokella multacida DSM 20544</name>
    <dbReference type="NCBI Taxonomy" id="500635"/>
    <lineage>
        <taxon>Bacteria</taxon>
        <taxon>Bacillati</taxon>
        <taxon>Bacillota</taxon>
        <taxon>Negativicutes</taxon>
        <taxon>Selenomonadales</taxon>
        <taxon>Selenomonadaceae</taxon>
        <taxon>Mitsuokella</taxon>
    </lineage>
</organism>
<dbReference type="GO" id="GO:0016993">
    <property type="term" value="F:precorrin-8X methylmutase activity"/>
    <property type="evidence" value="ECO:0007669"/>
    <property type="project" value="UniProtKB-EC"/>
</dbReference>
<dbReference type="STRING" id="500635.MITSMUL_03047"/>
<dbReference type="GO" id="GO:0009236">
    <property type="term" value="P:cobalamin biosynthetic process"/>
    <property type="evidence" value="ECO:0007669"/>
    <property type="project" value="UniProtKB-UniPathway"/>
</dbReference>
<dbReference type="InterPro" id="IPR036588">
    <property type="entry name" value="CobH/CbiC_sf"/>
</dbReference>
<dbReference type="PANTHER" id="PTHR43588">
    <property type="entry name" value="COBALT-PRECORRIN-8 METHYLMUTASE"/>
    <property type="match status" value="1"/>
</dbReference>
<accession>C9KJ50</accession>
<dbReference type="SUPFAM" id="SSF63965">
    <property type="entry name" value="Precorrin-8X methylmutase CbiC/CobH"/>
    <property type="match status" value="1"/>
</dbReference>
<dbReference type="PANTHER" id="PTHR43588:SF1">
    <property type="entry name" value="COBALT-PRECORRIN-8 METHYLMUTASE"/>
    <property type="match status" value="1"/>
</dbReference>
<comment type="caution">
    <text evidence="6">The sequence shown here is derived from an EMBL/GenBank/DDBJ whole genome shotgun (WGS) entry which is preliminary data.</text>
</comment>
<reference evidence="6" key="1">
    <citation type="submission" date="2009-09" db="EMBL/GenBank/DDBJ databases">
        <authorList>
            <person name="Weinstock G."/>
            <person name="Sodergren E."/>
            <person name="Clifton S."/>
            <person name="Fulton L."/>
            <person name="Fulton B."/>
            <person name="Courtney L."/>
            <person name="Fronick C."/>
            <person name="Harrison M."/>
            <person name="Strong C."/>
            <person name="Farmer C."/>
            <person name="Delahaunty K."/>
            <person name="Markovic C."/>
            <person name="Hall O."/>
            <person name="Minx P."/>
            <person name="Tomlinson C."/>
            <person name="Mitreva M."/>
            <person name="Nelson J."/>
            <person name="Hou S."/>
            <person name="Wollam A."/>
            <person name="Pepin K.H."/>
            <person name="Johnson M."/>
            <person name="Bhonagiri V."/>
            <person name="Nash W.E."/>
            <person name="Warren W."/>
            <person name="Chinwalla A."/>
            <person name="Mardis E.R."/>
            <person name="Wilson R.K."/>
        </authorList>
    </citation>
    <scope>NUCLEOTIDE SEQUENCE [LARGE SCALE GENOMIC DNA]</scope>
    <source>
        <strain evidence="6">DSM 20544</strain>
    </source>
</reference>
<comment type="similarity">
    <text evidence="2">Belongs to the CobH/CbiC family.</text>
</comment>
<dbReference type="EC" id="5.4.1.2" evidence="6"/>
<keyword evidence="4 6" id="KW-0413">Isomerase</keyword>
<name>C9KJ50_9FIRM</name>